<dbReference type="InterPro" id="IPR032062">
    <property type="entry name" value="DUF4803"/>
</dbReference>
<proteinExistence type="predicted"/>
<dbReference type="PANTHER" id="PTHR47890">
    <property type="entry name" value="LD24308P"/>
    <property type="match status" value="1"/>
</dbReference>
<dbReference type="PANTHER" id="PTHR47890:SF1">
    <property type="entry name" value="LD24308P"/>
    <property type="match status" value="1"/>
</dbReference>
<reference evidence="3" key="1">
    <citation type="submission" date="2022-12" db="EMBL/GenBank/DDBJ databases">
        <title>Chromosome-level genome assembly of the bean flower thrips Megalurothrips usitatus.</title>
        <authorList>
            <person name="Ma L."/>
            <person name="Liu Q."/>
            <person name="Li H."/>
            <person name="Cai W."/>
        </authorList>
    </citation>
    <scope>NUCLEOTIDE SEQUENCE</scope>
    <source>
        <strain evidence="3">Cailab_2022a</strain>
    </source>
</reference>
<comment type="caution">
    <text evidence="3">The sequence shown here is derived from an EMBL/GenBank/DDBJ whole genome shotgun (WGS) entry which is preliminary data.</text>
</comment>
<dbReference type="EMBL" id="JAPTSV010000011">
    <property type="protein sequence ID" value="KAJ1522776.1"/>
    <property type="molecule type" value="Genomic_DNA"/>
</dbReference>
<dbReference type="Proteomes" id="UP001075354">
    <property type="component" value="Chromosome 11"/>
</dbReference>
<feature type="region of interest" description="Disordered" evidence="1">
    <location>
        <begin position="539"/>
        <end position="558"/>
    </location>
</feature>
<feature type="compositionally biased region" description="Polar residues" evidence="1">
    <location>
        <begin position="539"/>
        <end position="553"/>
    </location>
</feature>
<dbReference type="Pfam" id="PF16061">
    <property type="entry name" value="DUF4803"/>
    <property type="match status" value="1"/>
</dbReference>
<sequence length="633" mass="72351">MGTTRALLVLLFVTALRAERSPVQEPSPVDVARMKTVFLAQHLWRNVSNPHFTTLVRQESLEATTQLISALESLSNAIAEIETPVVEDKLQLIYRWERIQAHTYGINSLYETFMSFMKKQQDTQQPASRRAWLDIAETILQDTPTSDNIHRLMLAAADKKEKNSTIFELALTEHLNNVCDNKQSTQLLLYNMYANMQITQLKSYIMAQCACTLMQIYEKGDHEEKARQMTDSLLQRSKEQVRAVLNAMKNASRAMWRCDQRKYEEHVTYEQLTRLLQGYIENEVDMNPTNTCRGSCKNYEFTENYSCFKDKFCSQQPKCEGRIIDCQFIESDMTVCQSNPGEMRRYEYVEYKKNAILGTDKYAQKSEANCTRVTVNSWWRFFLPAHCSYCFCVCDEPGPLSDRFFSLSPEMADVTNNKIVTGLRFVKVNRVMYLQIQEASLLPHGGVNSSTIRWKPVNSTHMDFKMSWEQRSIDLDNLEAPEGHVLTGVRFQEVGTHLNMEIMVSPIIYHKGVLKRPTELSYWIGNSNTDSALESPRSELQLSSSNVPQNTNGPCKPDSEHDSFVKFTHSDIVTDAAQTTIPFIDIQPVTFSPPTMLGGAGLYHKGSDESAGFVAVKVFNYDISKHLTADELR</sequence>
<protein>
    <submittedName>
        <fullName evidence="3">Uncharacterized protein</fullName>
    </submittedName>
</protein>
<evidence type="ECO:0000313" key="4">
    <source>
        <dbReference type="Proteomes" id="UP001075354"/>
    </source>
</evidence>
<feature type="signal peptide" evidence="2">
    <location>
        <begin position="1"/>
        <end position="18"/>
    </location>
</feature>
<gene>
    <name evidence="3" type="ORF">ONE63_001932</name>
</gene>
<evidence type="ECO:0000256" key="2">
    <source>
        <dbReference type="SAM" id="SignalP"/>
    </source>
</evidence>
<evidence type="ECO:0000256" key="1">
    <source>
        <dbReference type="SAM" id="MobiDB-lite"/>
    </source>
</evidence>
<dbReference type="AlphaFoldDB" id="A0AAV7XD17"/>
<accession>A0AAV7XD17</accession>
<feature type="chain" id="PRO_5043944729" evidence="2">
    <location>
        <begin position="19"/>
        <end position="633"/>
    </location>
</feature>
<evidence type="ECO:0000313" key="3">
    <source>
        <dbReference type="EMBL" id="KAJ1522776.1"/>
    </source>
</evidence>
<keyword evidence="4" id="KW-1185">Reference proteome</keyword>
<keyword evidence="2" id="KW-0732">Signal</keyword>
<organism evidence="3 4">
    <name type="scientific">Megalurothrips usitatus</name>
    <name type="common">bean blossom thrips</name>
    <dbReference type="NCBI Taxonomy" id="439358"/>
    <lineage>
        <taxon>Eukaryota</taxon>
        <taxon>Metazoa</taxon>
        <taxon>Ecdysozoa</taxon>
        <taxon>Arthropoda</taxon>
        <taxon>Hexapoda</taxon>
        <taxon>Insecta</taxon>
        <taxon>Pterygota</taxon>
        <taxon>Neoptera</taxon>
        <taxon>Paraneoptera</taxon>
        <taxon>Thysanoptera</taxon>
        <taxon>Terebrantia</taxon>
        <taxon>Thripoidea</taxon>
        <taxon>Thripidae</taxon>
        <taxon>Megalurothrips</taxon>
    </lineage>
</organism>
<name>A0AAV7XD17_9NEOP</name>